<accession>A0A0E9XX91</accession>
<organism evidence="1">
    <name type="scientific">Anguilla anguilla</name>
    <name type="common">European freshwater eel</name>
    <name type="synonym">Muraena anguilla</name>
    <dbReference type="NCBI Taxonomy" id="7936"/>
    <lineage>
        <taxon>Eukaryota</taxon>
        <taxon>Metazoa</taxon>
        <taxon>Chordata</taxon>
        <taxon>Craniata</taxon>
        <taxon>Vertebrata</taxon>
        <taxon>Euteleostomi</taxon>
        <taxon>Actinopterygii</taxon>
        <taxon>Neopterygii</taxon>
        <taxon>Teleostei</taxon>
        <taxon>Anguilliformes</taxon>
        <taxon>Anguillidae</taxon>
        <taxon>Anguilla</taxon>
    </lineage>
</organism>
<dbReference type="EMBL" id="GBXM01001318">
    <property type="protein sequence ID" value="JAI07260.1"/>
    <property type="molecule type" value="Transcribed_RNA"/>
</dbReference>
<dbReference type="Gene3D" id="1.20.5.50">
    <property type="match status" value="1"/>
</dbReference>
<evidence type="ECO:0000313" key="1">
    <source>
        <dbReference type="EMBL" id="JAI07260.1"/>
    </source>
</evidence>
<protein>
    <submittedName>
        <fullName evidence="1">Uncharacterized protein</fullName>
    </submittedName>
</protein>
<name>A0A0E9XX91_ANGAN</name>
<reference evidence="1" key="2">
    <citation type="journal article" date="2015" name="Fish Shellfish Immunol.">
        <title>Early steps in the European eel (Anguilla anguilla)-Vibrio vulnificus interaction in the gills: Role of the RtxA13 toxin.</title>
        <authorList>
            <person name="Callol A."/>
            <person name="Pajuelo D."/>
            <person name="Ebbesson L."/>
            <person name="Teles M."/>
            <person name="MacKenzie S."/>
            <person name="Amaro C."/>
        </authorList>
    </citation>
    <scope>NUCLEOTIDE SEQUENCE</scope>
</reference>
<proteinExistence type="predicted"/>
<dbReference type="AlphaFoldDB" id="A0A0E9XX91"/>
<sequence length="56" mass="6433">MDKELDDMGYLLEEIANLTKGAQDKVVYMRDSANQAQKSIPQITISKGHRTCWMIF</sequence>
<reference evidence="1" key="1">
    <citation type="submission" date="2014-11" db="EMBL/GenBank/DDBJ databases">
        <authorList>
            <person name="Amaro Gonzalez C."/>
        </authorList>
    </citation>
    <scope>NUCLEOTIDE SEQUENCE</scope>
</reference>